<sequence>MGRTTIHRKHNFDEGEPLAPWREKIHEIIFEADTPWGKTFDVVLIISIFASVGAVMLDSVESISSKYRWALWVAEWSFTALFTIEYILRLICVRKPMLYARSFYGIVDLLSILPTYLALFLADAKYFLVIRILRVLRVFRIFKLASYIDEAGVMMKALKNSHAKISVFLYTVVLLVVIFGSLIYVIEGEENGFTSIPKSVYWAIVTLTTVGYGDISPQSPLGQFLASCIMIMGYGLIAVPTGIYSAEITRQAIKDHKAKEITNNACPSCAYEGHDADAVHCKKCGAEL</sequence>
<keyword evidence="4 12" id="KW-0812">Transmembrane</keyword>
<comment type="subcellular location">
    <subcellularLocation>
        <location evidence="1">Membrane</location>
        <topology evidence="1">Multi-pass membrane protein</topology>
    </subcellularLocation>
</comment>
<dbReference type="PRINTS" id="PR00169">
    <property type="entry name" value="KCHANNEL"/>
</dbReference>
<dbReference type="Pfam" id="PF00520">
    <property type="entry name" value="Ion_trans"/>
    <property type="match status" value="1"/>
</dbReference>
<feature type="domain" description="Ion transport" evidence="13">
    <location>
        <begin position="38"/>
        <end position="247"/>
    </location>
</feature>
<accession>A0A318D9Y1</accession>
<dbReference type="RefSeq" id="WP_110200505.1">
    <property type="nucleotide sequence ID" value="NZ_QICH01000001.1"/>
</dbReference>
<evidence type="ECO:0000313" key="14">
    <source>
        <dbReference type="EMBL" id="PXF64468.1"/>
    </source>
</evidence>
<dbReference type="AlphaFoldDB" id="A0A318D9Y1"/>
<evidence type="ECO:0000256" key="11">
    <source>
        <dbReference type="ARBA" id="ARBA00023303"/>
    </source>
</evidence>
<keyword evidence="6" id="KW-0851">Voltage-gated channel</keyword>
<keyword evidence="2" id="KW-0813">Transport</keyword>
<reference evidence="14 15" key="1">
    <citation type="submission" date="2018-05" db="EMBL/GenBank/DDBJ databases">
        <title>Kangiella spongicola genome sequence.</title>
        <authorList>
            <person name="Maclea K.S."/>
            <person name="Goen A.E."/>
            <person name="Kelley C."/>
            <person name="Underriner A."/>
            <person name="Silverwood T."/>
            <person name="Trachtenberg A.M."/>
        </authorList>
    </citation>
    <scope>NUCLEOTIDE SEQUENCE [LARGE SCALE GENOMIC DNA]</scope>
    <source>
        <strain evidence="14 15">ATCC BAA-2076</strain>
    </source>
</reference>
<proteinExistence type="predicted"/>
<evidence type="ECO:0000256" key="10">
    <source>
        <dbReference type="ARBA" id="ARBA00023136"/>
    </source>
</evidence>
<dbReference type="GO" id="GO:0001508">
    <property type="term" value="P:action potential"/>
    <property type="evidence" value="ECO:0007669"/>
    <property type="project" value="TreeGrafter"/>
</dbReference>
<name>A0A318D9Y1_9GAMM</name>
<evidence type="ECO:0000256" key="5">
    <source>
        <dbReference type="ARBA" id="ARBA00022826"/>
    </source>
</evidence>
<keyword evidence="5" id="KW-0631">Potassium channel</keyword>
<dbReference type="PANTHER" id="PTHR11537:SF254">
    <property type="entry name" value="POTASSIUM VOLTAGE-GATED CHANNEL PROTEIN SHAB"/>
    <property type="match status" value="1"/>
</dbReference>
<organism evidence="14 15">
    <name type="scientific">Kangiella spongicola</name>
    <dbReference type="NCBI Taxonomy" id="796379"/>
    <lineage>
        <taxon>Bacteria</taxon>
        <taxon>Pseudomonadati</taxon>
        <taxon>Pseudomonadota</taxon>
        <taxon>Gammaproteobacteria</taxon>
        <taxon>Kangiellales</taxon>
        <taxon>Kangiellaceae</taxon>
        <taxon>Kangiella</taxon>
    </lineage>
</organism>
<evidence type="ECO:0000256" key="4">
    <source>
        <dbReference type="ARBA" id="ARBA00022692"/>
    </source>
</evidence>
<dbReference type="GO" id="GO:0005249">
    <property type="term" value="F:voltage-gated potassium channel activity"/>
    <property type="evidence" value="ECO:0007669"/>
    <property type="project" value="InterPro"/>
</dbReference>
<dbReference type="PANTHER" id="PTHR11537">
    <property type="entry name" value="VOLTAGE-GATED POTASSIUM CHANNEL"/>
    <property type="match status" value="1"/>
</dbReference>
<keyword evidence="7" id="KW-0630">Potassium</keyword>
<keyword evidence="15" id="KW-1185">Reference proteome</keyword>
<evidence type="ECO:0000256" key="9">
    <source>
        <dbReference type="ARBA" id="ARBA00023065"/>
    </source>
</evidence>
<dbReference type="Proteomes" id="UP000247689">
    <property type="component" value="Unassembled WGS sequence"/>
</dbReference>
<evidence type="ECO:0000256" key="3">
    <source>
        <dbReference type="ARBA" id="ARBA00022538"/>
    </source>
</evidence>
<feature type="transmembrane region" description="Helical" evidence="12">
    <location>
        <begin position="69"/>
        <end position="91"/>
    </location>
</feature>
<evidence type="ECO:0000256" key="1">
    <source>
        <dbReference type="ARBA" id="ARBA00004141"/>
    </source>
</evidence>
<dbReference type="Gene3D" id="1.20.120.350">
    <property type="entry name" value="Voltage-gated potassium channels. Chain C"/>
    <property type="match status" value="1"/>
</dbReference>
<feature type="transmembrane region" description="Helical" evidence="12">
    <location>
        <begin position="224"/>
        <end position="244"/>
    </location>
</feature>
<keyword evidence="9" id="KW-0406">Ion transport</keyword>
<keyword evidence="10 12" id="KW-0472">Membrane</keyword>
<dbReference type="GO" id="GO:0008076">
    <property type="term" value="C:voltage-gated potassium channel complex"/>
    <property type="evidence" value="ECO:0007669"/>
    <property type="project" value="InterPro"/>
</dbReference>
<keyword evidence="8 12" id="KW-1133">Transmembrane helix</keyword>
<dbReference type="EMBL" id="QICH01000001">
    <property type="protein sequence ID" value="PXF64468.1"/>
    <property type="molecule type" value="Genomic_DNA"/>
</dbReference>
<evidence type="ECO:0000256" key="6">
    <source>
        <dbReference type="ARBA" id="ARBA00022882"/>
    </source>
</evidence>
<feature type="transmembrane region" description="Helical" evidence="12">
    <location>
        <begin position="103"/>
        <end position="122"/>
    </location>
</feature>
<comment type="caution">
    <text evidence="14">The sequence shown here is derived from an EMBL/GenBank/DDBJ whole genome shotgun (WGS) entry which is preliminary data.</text>
</comment>
<evidence type="ECO:0000313" key="15">
    <source>
        <dbReference type="Proteomes" id="UP000247689"/>
    </source>
</evidence>
<evidence type="ECO:0000256" key="2">
    <source>
        <dbReference type="ARBA" id="ARBA00022448"/>
    </source>
</evidence>
<dbReference type="InterPro" id="IPR027359">
    <property type="entry name" value="Volt_channel_dom_sf"/>
</dbReference>
<evidence type="ECO:0000256" key="12">
    <source>
        <dbReference type="SAM" id="Phobius"/>
    </source>
</evidence>
<dbReference type="InterPro" id="IPR028325">
    <property type="entry name" value="VG_K_chnl"/>
</dbReference>
<dbReference type="Gene3D" id="1.10.287.70">
    <property type="match status" value="1"/>
</dbReference>
<dbReference type="OrthoDB" id="9799090at2"/>
<dbReference type="SUPFAM" id="SSF81324">
    <property type="entry name" value="Voltage-gated potassium channels"/>
    <property type="match status" value="1"/>
</dbReference>
<gene>
    <name evidence="14" type="ORF">DL796_04840</name>
</gene>
<evidence type="ECO:0000256" key="7">
    <source>
        <dbReference type="ARBA" id="ARBA00022958"/>
    </source>
</evidence>
<dbReference type="InterPro" id="IPR005821">
    <property type="entry name" value="Ion_trans_dom"/>
</dbReference>
<evidence type="ECO:0000256" key="8">
    <source>
        <dbReference type="ARBA" id="ARBA00022989"/>
    </source>
</evidence>
<protein>
    <submittedName>
        <fullName evidence="14">Ion transporter</fullName>
    </submittedName>
</protein>
<keyword evidence="3" id="KW-0633">Potassium transport</keyword>
<feature type="transmembrane region" description="Helical" evidence="12">
    <location>
        <begin position="167"/>
        <end position="186"/>
    </location>
</feature>
<keyword evidence="11" id="KW-0407">Ion channel</keyword>
<evidence type="ECO:0000259" key="13">
    <source>
        <dbReference type="Pfam" id="PF00520"/>
    </source>
</evidence>